<evidence type="ECO:0000313" key="7">
    <source>
        <dbReference type="EMBL" id="GCF07118.1"/>
    </source>
</evidence>
<dbReference type="GO" id="GO:0022857">
    <property type="term" value="F:transmembrane transporter activity"/>
    <property type="evidence" value="ECO:0007669"/>
    <property type="project" value="InterPro"/>
</dbReference>
<evidence type="ECO:0000256" key="2">
    <source>
        <dbReference type="ARBA" id="ARBA00022475"/>
    </source>
</evidence>
<comment type="caution">
    <text evidence="7">The sequence shown here is derived from an EMBL/GenBank/DDBJ whole genome shotgun (WGS) entry which is preliminary data.</text>
</comment>
<feature type="transmembrane region" description="Helical" evidence="6">
    <location>
        <begin position="224"/>
        <end position="247"/>
    </location>
</feature>
<keyword evidence="3 6" id="KW-0812">Transmembrane</keyword>
<dbReference type="GO" id="GO:0005886">
    <property type="term" value="C:plasma membrane"/>
    <property type="evidence" value="ECO:0007669"/>
    <property type="project" value="UniProtKB-SubCell"/>
</dbReference>
<keyword evidence="2" id="KW-1003">Cell membrane</keyword>
<dbReference type="PANTHER" id="PTHR32196">
    <property type="entry name" value="ABC TRANSPORTER PERMEASE PROTEIN YPHD-RELATED-RELATED"/>
    <property type="match status" value="1"/>
</dbReference>
<dbReference type="Proteomes" id="UP000322530">
    <property type="component" value="Unassembled WGS sequence"/>
</dbReference>
<comment type="subcellular location">
    <subcellularLocation>
        <location evidence="1">Cell membrane</location>
        <topology evidence="1">Multi-pass membrane protein</topology>
    </subcellularLocation>
</comment>
<feature type="transmembrane region" description="Helical" evidence="6">
    <location>
        <begin position="105"/>
        <end position="128"/>
    </location>
</feature>
<keyword evidence="4 6" id="KW-1133">Transmembrane helix</keyword>
<dbReference type="OrthoDB" id="9813906at2"/>
<sequence>MAQIATPKNQQARSASNPWATAITIIRQQGALIALVLVFVISSISFNGFLTSYNILDNVLVSNVPIGLIALGMTFVIITGGIDLSVGSTIALSSVVVALTSSHGMWFALAAAVLTGLAVGLFNGFIITQMHVPPFVATLATLLGVRGLALYFSNEHNVTVMSSDLINFGNGDLFGIPNPVIVLVVAFLIGMLVLNYSRFARHLLAIGGNAEAARLLGVRVNSTLLGAYMLSGALAGLAGVFIAIQTFSGSGNLANGYELSAIAAVVVGGTLISGGEGSVFGTFVGVLLLGFILNILNFLSGAGVTLNPFWQDVVRGAFLLVVILLQSRLANKKLERV</sequence>
<evidence type="ECO:0000313" key="8">
    <source>
        <dbReference type="Proteomes" id="UP000322530"/>
    </source>
</evidence>
<proteinExistence type="predicted"/>
<reference evidence="7 8" key="1">
    <citation type="submission" date="2019-01" db="EMBL/GenBank/DDBJ databases">
        <title>Draft genome sequence of Dictyobacter sp. Uno17.</title>
        <authorList>
            <person name="Wang C.M."/>
            <person name="Zheng Y."/>
            <person name="Sakai Y."/>
            <person name="Abe K."/>
            <person name="Yokota A."/>
            <person name="Yabe S."/>
        </authorList>
    </citation>
    <scope>NUCLEOTIDE SEQUENCE [LARGE SCALE GENOMIC DNA]</scope>
    <source>
        <strain evidence="7 8">Uno17</strain>
    </source>
</reference>
<evidence type="ECO:0000256" key="3">
    <source>
        <dbReference type="ARBA" id="ARBA00022692"/>
    </source>
</evidence>
<dbReference type="CDD" id="cd06579">
    <property type="entry name" value="TM_PBP1_transp_AraH_like"/>
    <property type="match status" value="1"/>
</dbReference>
<dbReference type="RefSeq" id="WP_149400155.1">
    <property type="nucleotide sequence ID" value="NZ_BIXY01000006.1"/>
</dbReference>
<protein>
    <submittedName>
        <fullName evidence="7">Sugar ABC transporter permease</fullName>
    </submittedName>
</protein>
<accession>A0A5A5T6W6</accession>
<dbReference type="AlphaFoldDB" id="A0A5A5T6W6"/>
<feature type="transmembrane region" description="Helical" evidence="6">
    <location>
        <begin position="173"/>
        <end position="194"/>
    </location>
</feature>
<evidence type="ECO:0000256" key="5">
    <source>
        <dbReference type="ARBA" id="ARBA00023136"/>
    </source>
</evidence>
<keyword evidence="5 6" id="KW-0472">Membrane</keyword>
<feature type="transmembrane region" description="Helical" evidence="6">
    <location>
        <begin position="135"/>
        <end position="153"/>
    </location>
</feature>
<name>A0A5A5T6W6_9CHLR</name>
<dbReference type="PANTHER" id="PTHR32196:SF63">
    <property type="entry name" value="INNER MEMBRANE ABC TRANSPORTER PERMEASE PROTEIN YJFF"/>
    <property type="match status" value="1"/>
</dbReference>
<gene>
    <name evidence="7" type="ORF">KDI_06820</name>
</gene>
<dbReference type="InterPro" id="IPR001851">
    <property type="entry name" value="ABC_transp_permease"/>
</dbReference>
<feature type="transmembrane region" description="Helical" evidence="6">
    <location>
        <begin position="279"/>
        <end position="301"/>
    </location>
</feature>
<keyword evidence="8" id="KW-1185">Reference proteome</keyword>
<evidence type="ECO:0000256" key="1">
    <source>
        <dbReference type="ARBA" id="ARBA00004651"/>
    </source>
</evidence>
<feature type="transmembrane region" description="Helical" evidence="6">
    <location>
        <begin position="253"/>
        <end position="272"/>
    </location>
</feature>
<dbReference type="Pfam" id="PF02653">
    <property type="entry name" value="BPD_transp_2"/>
    <property type="match status" value="1"/>
</dbReference>
<dbReference type="EMBL" id="BIXY01000006">
    <property type="protein sequence ID" value="GCF07118.1"/>
    <property type="molecule type" value="Genomic_DNA"/>
</dbReference>
<evidence type="ECO:0000256" key="6">
    <source>
        <dbReference type="SAM" id="Phobius"/>
    </source>
</evidence>
<feature type="transmembrane region" description="Helical" evidence="6">
    <location>
        <begin position="68"/>
        <end position="99"/>
    </location>
</feature>
<evidence type="ECO:0000256" key="4">
    <source>
        <dbReference type="ARBA" id="ARBA00022989"/>
    </source>
</evidence>
<feature type="transmembrane region" description="Helical" evidence="6">
    <location>
        <begin position="31"/>
        <end position="56"/>
    </location>
</feature>
<organism evidence="7 8">
    <name type="scientific">Dictyobacter arantiisoli</name>
    <dbReference type="NCBI Taxonomy" id="2014874"/>
    <lineage>
        <taxon>Bacteria</taxon>
        <taxon>Bacillati</taxon>
        <taxon>Chloroflexota</taxon>
        <taxon>Ktedonobacteria</taxon>
        <taxon>Ktedonobacterales</taxon>
        <taxon>Dictyobacteraceae</taxon>
        <taxon>Dictyobacter</taxon>
    </lineage>
</organism>
<feature type="transmembrane region" description="Helical" evidence="6">
    <location>
        <begin position="313"/>
        <end position="331"/>
    </location>
</feature>